<evidence type="ECO:0000259" key="6">
    <source>
        <dbReference type="PROSITE" id="PS50983"/>
    </source>
</evidence>
<evidence type="ECO:0000256" key="1">
    <source>
        <dbReference type="ARBA" id="ARBA00004196"/>
    </source>
</evidence>
<sequence>MRRLFVIMAGLALLLTTACQGTAAPEPGADAGGAGFPVTVPTKFGDVVIPAKPQRVVALGWGDAETALALGVQPVGASDWLAFGGEGVGPWAKARYDAPPKIIGTLEPSYEEIAELAPDLILDVKSSGDQGRYDRLSKIAPTVGVPEGGDNYLTNVERQITMIAVALGVPDQGTALLADIDRAFAEAAAAHPEFAGRTITVAAYTSEGWGAYISAADRPKFLYRLGFVPNPAIEKEQPERFSVRVSDERLDLLDGDLLIVQPIGKTAADVEKVSTFKSIPAVRDGRYLILDAADVRSAFSLNSPLSIKYAIDTVTPLLAAKLSPGQDRKAEG</sequence>
<keyword evidence="4 5" id="KW-0732">Signal</keyword>
<dbReference type="RefSeq" id="WP_218871167.1">
    <property type="nucleotide sequence ID" value="NZ_JACCBU010000001.1"/>
</dbReference>
<keyword evidence="8" id="KW-1185">Reference proteome</keyword>
<comment type="similarity">
    <text evidence="2">Belongs to the bacterial solute-binding protein 8 family.</text>
</comment>
<dbReference type="AlphaFoldDB" id="A0A7Y9LC73"/>
<comment type="subcellular location">
    <subcellularLocation>
        <location evidence="1">Cell envelope</location>
    </subcellularLocation>
</comment>
<dbReference type="Pfam" id="PF01497">
    <property type="entry name" value="Peripla_BP_2"/>
    <property type="match status" value="1"/>
</dbReference>
<proteinExistence type="inferred from homology"/>
<dbReference type="Gene3D" id="3.40.50.1980">
    <property type="entry name" value="Nitrogenase molybdenum iron protein domain"/>
    <property type="match status" value="2"/>
</dbReference>
<feature type="domain" description="Fe/B12 periplasmic-binding" evidence="6">
    <location>
        <begin position="55"/>
        <end position="322"/>
    </location>
</feature>
<gene>
    <name evidence="7" type="ORF">BKA15_001905</name>
</gene>
<dbReference type="PROSITE" id="PS50983">
    <property type="entry name" value="FE_B12_PBP"/>
    <property type="match status" value="1"/>
</dbReference>
<dbReference type="InterPro" id="IPR051313">
    <property type="entry name" value="Bact_iron-sidero_bind"/>
</dbReference>
<evidence type="ECO:0000313" key="7">
    <source>
        <dbReference type="EMBL" id="NYE70576.1"/>
    </source>
</evidence>
<dbReference type="PANTHER" id="PTHR30532">
    <property type="entry name" value="IRON III DICITRATE-BINDING PERIPLASMIC PROTEIN"/>
    <property type="match status" value="1"/>
</dbReference>
<protein>
    <submittedName>
        <fullName evidence="7">Iron complex transport system substrate-binding protein</fullName>
    </submittedName>
</protein>
<accession>A0A7Y9LC73</accession>
<dbReference type="InterPro" id="IPR002491">
    <property type="entry name" value="ABC_transptr_periplasmic_BD"/>
</dbReference>
<feature type="chain" id="PRO_5030963986" evidence="5">
    <location>
        <begin position="24"/>
        <end position="332"/>
    </location>
</feature>
<name>A0A7Y9LC73_9ACTN</name>
<dbReference type="EMBL" id="JACCBU010000001">
    <property type="protein sequence ID" value="NYE70576.1"/>
    <property type="molecule type" value="Genomic_DNA"/>
</dbReference>
<evidence type="ECO:0000256" key="2">
    <source>
        <dbReference type="ARBA" id="ARBA00008814"/>
    </source>
</evidence>
<evidence type="ECO:0000256" key="5">
    <source>
        <dbReference type="SAM" id="SignalP"/>
    </source>
</evidence>
<evidence type="ECO:0000313" key="8">
    <source>
        <dbReference type="Proteomes" id="UP000569914"/>
    </source>
</evidence>
<evidence type="ECO:0000256" key="3">
    <source>
        <dbReference type="ARBA" id="ARBA00022448"/>
    </source>
</evidence>
<evidence type="ECO:0000256" key="4">
    <source>
        <dbReference type="ARBA" id="ARBA00022729"/>
    </source>
</evidence>
<dbReference type="GO" id="GO:1901678">
    <property type="term" value="P:iron coordination entity transport"/>
    <property type="evidence" value="ECO:0007669"/>
    <property type="project" value="UniProtKB-ARBA"/>
</dbReference>
<dbReference type="SUPFAM" id="SSF53807">
    <property type="entry name" value="Helical backbone' metal receptor"/>
    <property type="match status" value="1"/>
</dbReference>
<comment type="caution">
    <text evidence="7">The sequence shown here is derived from an EMBL/GenBank/DDBJ whole genome shotgun (WGS) entry which is preliminary data.</text>
</comment>
<feature type="signal peptide" evidence="5">
    <location>
        <begin position="1"/>
        <end position="23"/>
    </location>
</feature>
<dbReference type="PROSITE" id="PS51257">
    <property type="entry name" value="PROKAR_LIPOPROTEIN"/>
    <property type="match status" value="1"/>
</dbReference>
<keyword evidence="3" id="KW-0813">Transport</keyword>
<dbReference type="GO" id="GO:0030288">
    <property type="term" value="C:outer membrane-bounded periplasmic space"/>
    <property type="evidence" value="ECO:0007669"/>
    <property type="project" value="TreeGrafter"/>
</dbReference>
<dbReference type="PANTHER" id="PTHR30532:SF24">
    <property type="entry name" value="FERRIC ENTEROBACTIN-BINDING PERIPLASMIC PROTEIN FEPB"/>
    <property type="match status" value="1"/>
</dbReference>
<organism evidence="7 8">
    <name type="scientific">Microlunatus parietis</name>
    <dbReference type="NCBI Taxonomy" id="682979"/>
    <lineage>
        <taxon>Bacteria</taxon>
        <taxon>Bacillati</taxon>
        <taxon>Actinomycetota</taxon>
        <taxon>Actinomycetes</taxon>
        <taxon>Propionibacteriales</taxon>
        <taxon>Propionibacteriaceae</taxon>
        <taxon>Microlunatus</taxon>
    </lineage>
</organism>
<reference evidence="7 8" key="1">
    <citation type="submission" date="2020-07" db="EMBL/GenBank/DDBJ databases">
        <title>Sequencing the genomes of 1000 actinobacteria strains.</title>
        <authorList>
            <person name="Klenk H.-P."/>
        </authorList>
    </citation>
    <scope>NUCLEOTIDE SEQUENCE [LARGE SCALE GENOMIC DNA]</scope>
    <source>
        <strain evidence="7 8">DSM 22083</strain>
    </source>
</reference>
<dbReference type="Proteomes" id="UP000569914">
    <property type="component" value="Unassembled WGS sequence"/>
</dbReference>